<dbReference type="GO" id="GO:0005125">
    <property type="term" value="F:cytokine activity"/>
    <property type="evidence" value="ECO:0007669"/>
    <property type="project" value="UniProtKB-KW"/>
</dbReference>
<evidence type="ECO:0000256" key="10">
    <source>
        <dbReference type="ARBA" id="ARBA00041912"/>
    </source>
</evidence>
<keyword evidence="2" id="KW-0202">Cytokine</keyword>
<evidence type="ECO:0000256" key="3">
    <source>
        <dbReference type="ARBA" id="ARBA00022525"/>
    </source>
</evidence>
<protein>
    <recommendedName>
        <fullName evidence="11">L-dopachrome isomerase</fullName>
        <ecNumber evidence="8">5.3.2.1</ecNumber>
        <ecNumber evidence="7">5.3.3.12</ecNumber>
    </recommendedName>
    <alternativeName>
        <fullName evidence="9">L-dopachrome tautomerase</fullName>
    </alternativeName>
    <alternativeName>
        <fullName evidence="10">Phenylpyruvate tautomerase</fullName>
    </alternativeName>
</protein>
<comment type="catalytic activity">
    <reaction evidence="6">
        <text>L-dopachrome = 5,6-dihydroxyindole-2-carboxylate</text>
        <dbReference type="Rhea" id="RHEA:13041"/>
        <dbReference type="ChEBI" id="CHEBI:16875"/>
        <dbReference type="ChEBI" id="CHEBI:57509"/>
        <dbReference type="EC" id="5.3.3.12"/>
    </reaction>
</comment>
<organism evidence="12 13">
    <name type="scientific">Candidatus Limivivens intestinipullorum</name>
    <dbReference type="NCBI Taxonomy" id="2840858"/>
    <lineage>
        <taxon>Bacteria</taxon>
        <taxon>Bacillati</taxon>
        <taxon>Bacillota</taxon>
        <taxon>Clostridia</taxon>
        <taxon>Lachnospirales</taxon>
        <taxon>Lachnospiraceae</taxon>
        <taxon>Lachnospiraceae incertae sedis</taxon>
        <taxon>Candidatus Limivivens</taxon>
    </lineage>
</organism>
<evidence type="ECO:0000313" key="13">
    <source>
        <dbReference type="Proteomes" id="UP000823935"/>
    </source>
</evidence>
<evidence type="ECO:0000256" key="6">
    <source>
        <dbReference type="ARBA" id="ARBA00036823"/>
    </source>
</evidence>
<dbReference type="AlphaFoldDB" id="A0A9D1ET08"/>
<evidence type="ECO:0000256" key="11">
    <source>
        <dbReference type="ARBA" id="ARBA00042730"/>
    </source>
</evidence>
<evidence type="ECO:0000256" key="2">
    <source>
        <dbReference type="ARBA" id="ARBA00022514"/>
    </source>
</evidence>
<dbReference type="SUPFAM" id="SSF55331">
    <property type="entry name" value="Tautomerase/MIF"/>
    <property type="match status" value="1"/>
</dbReference>
<dbReference type="EC" id="5.3.2.1" evidence="8"/>
<evidence type="ECO:0000256" key="1">
    <source>
        <dbReference type="ARBA" id="ARBA00004613"/>
    </source>
</evidence>
<reference evidence="12" key="1">
    <citation type="submission" date="2020-10" db="EMBL/GenBank/DDBJ databases">
        <authorList>
            <person name="Gilroy R."/>
        </authorList>
    </citation>
    <scope>NUCLEOTIDE SEQUENCE</scope>
    <source>
        <strain evidence="12">CHK190-19873</strain>
    </source>
</reference>
<dbReference type="GO" id="GO:0050178">
    <property type="term" value="F:phenylpyruvate tautomerase activity"/>
    <property type="evidence" value="ECO:0007669"/>
    <property type="project" value="UniProtKB-EC"/>
</dbReference>
<dbReference type="Gene3D" id="3.30.429.10">
    <property type="entry name" value="Macrophage Migration Inhibitory Factor"/>
    <property type="match status" value="1"/>
</dbReference>
<dbReference type="Pfam" id="PF01187">
    <property type="entry name" value="MIF"/>
    <property type="match status" value="1"/>
</dbReference>
<dbReference type="PANTHER" id="PTHR11954">
    <property type="entry name" value="D-DOPACHROME DECARBOXYLASE"/>
    <property type="match status" value="1"/>
</dbReference>
<name>A0A9D1ET08_9FIRM</name>
<dbReference type="InterPro" id="IPR014347">
    <property type="entry name" value="Tautomerase/MIF_sf"/>
</dbReference>
<proteinExistence type="predicted"/>
<dbReference type="PANTHER" id="PTHR11954:SF6">
    <property type="entry name" value="MACROPHAGE MIGRATION INHIBITORY FACTOR"/>
    <property type="match status" value="1"/>
</dbReference>
<dbReference type="GO" id="GO:0005615">
    <property type="term" value="C:extracellular space"/>
    <property type="evidence" value="ECO:0007669"/>
    <property type="project" value="UniProtKB-KW"/>
</dbReference>
<evidence type="ECO:0000256" key="4">
    <source>
        <dbReference type="ARBA" id="ARBA00023235"/>
    </source>
</evidence>
<dbReference type="InterPro" id="IPR001398">
    <property type="entry name" value="Macrophage_inhib_fac"/>
</dbReference>
<evidence type="ECO:0000313" key="12">
    <source>
        <dbReference type="EMBL" id="HIS31211.1"/>
    </source>
</evidence>
<dbReference type="Proteomes" id="UP000823935">
    <property type="component" value="Unassembled WGS sequence"/>
</dbReference>
<sequence length="113" mass="12554">MPFIDSKVTVPLTEEKKERIKTKLGQTVSLLNKSETYLMVGFQDNYDLYMAGKKLDKGAYVSVSLFGSAPSSAYEQMTAEICGILEAELGIPGDKVYVTYHGVKDWGWNGTNF</sequence>
<evidence type="ECO:0000256" key="9">
    <source>
        <dbReference type="ARBA" id="ARBA00041631"/>
    </source>
</evidence>
<keyword evidence="3" id="KW-0964">Secreted</keyword>
<reference evidence="12" key="2">
    <citation type="journal article" date="2021" name="PeerJ">
        <title>Extensive microbial diversity within the chicken gut microbiome revealed by metagenomics and culture.</title>
        <authorList>
            <person name="Gilroy R."/>
            <person name="Ravi A."/>
            <person name="Getino M."/>
            <person name="Pursley I."/>
            <person name="Horton D.L."/>
            <person name="Alikhan N.F."/>
            <person name="Baker D."/>
            <person name="Gharbi K."/>
            <person name="Hall N."/>
            <person name="Watson M."/>
            <person name="Adriaenssens E.M."/>
            <person name="Foster-Nyarko E."/>
            <person name="Jarju S."/>
            <person name="Secka A."/>
            <person name="Antonio M."/>
            <person name="Oren A."/>
            <person name="Chaudhuri R.R."/>
            <person name="La Ragione R."/>
            <person name="Hildebrand F."/>
            <person name="Pallen M.J."/>
        </authorList>
    </citation>
    <scope>NUCLEOTIDE SEQUENCE</scope>
    <source>
        <strain evidence="12">CHK190-19873</strain>
    </source>
</reference>
<evidence type="ECO:0000256" key="5">
    <source>
        <dbReference type="ARBA" id="ARBA00036735"/>
    </source>
</evidence>
<dbReference type="EMBL" id="DVIQ01000033">
    <property type="protein sequence ID" value="HIS31211.1"/>
    <property type="molecule type" value="Genomic_DNA"/>
</dbReference>
<dbReference type="EC" id="5.3.3.12" evidence="7"/>
<comment type="subcellular location">
    <subcellularLocation>
        <location evidence="1">Secreted</location>
    </subcellularLocation>
</comment>
<comment type="catalytic activity">
    <reaction evidence="5">
        <text>3-phenylpyruvate = enol-phenylpyruvate</text>
        <dbReference type="Rhea" id="RHEA:17097"/>
        <dbReference type="ChEBI" id="CHEBI:16815"/>
        <dbReference type="ChEBI" id="CHEBI:18005"/>
        <dbReference type="EC" id="5.3.2.1"/>
    </reaction>
</comment>
<accession>A0A9D1ET08</accession>
<gene>
    <name evidence="12" type="ORF">IAB44_06655</name>
</gene>
<dbReference type="GO" id="GO:0004167">
    <property type="term" value="F:dopachrome isomerase activity"/>
    <property type="evidence" value="ECO:0007669"/>
    <property type="project" value="UniProtKB-EC"/>
</dbReference>
<evidence type="ECO:0000256" key="7">
    <source>
        <dbReference type="ARBA" id="ARBA00038932"/>
    </source>
</evidence>
<keyword evidence="4" id="KW-0413">Isomerase</keyword>
<comment type="caution">
    <text evidence="12">The sequence shown here is derived from an EMBL/GenBank/DDBJ whole genome shotgun (WGS) entry which is preliminary data.</text>
</comment>
<evidence type="ECO:0000256" key="8">
    <source>
        <dbReference type="ARBA" id="ARBA00039086"/>
    </source>
</evidence>